<keyword evidence="2" id="KW-1185">Reference proteome</keyword>
<name>A0ABQ9Z686_9CRUS</name>
<protein>
    <recommendedName>
        <fullName evidence="3">Secreted protein</fullName>
    </recommendedName>
</protein>
<sequence length="82" mass="8759">MNYQSKKLCVCCVVLQEMMLMAPQSGASETGSVEPKPPSFIPLIFGCSLVGSVDSHVTFDPRKLYPTGSVQRGGAIPRLSNA</sequence>
<organism evidence="1 2">
    <name type="scientific">Daphnia magna</name>
    <dbReference type="NCBI Taxonomy" id="35525"/>
    <lineage>
        <taxon>Eukaryota</taxon>
        <taxon>Metazoa</taxon>
        <taxon>Ecdysozoa</taxon>
        <taxon>Arthropoda</taxon>
        <taxon>Crustacea</taxon>
        <taxon>Branchiopoda</taxon>
        <taxon>Diplostraca</taxon>
        <taxon>Cladocera</taxon>
        <taxon>Anomopoda</taxon>
        <taxon>Daphniidae</taxon>
        <taxon>Daphnia</taxon>
    </lineage>
</organism>
<dbReference type="EMBL" id="JAOYFB010000002">
    <property type="protein sequence ID" value="KAK4008422.1"/>
    <property type="molecule type" value="Genomic_DNA"/>
</dbReference>
<gene>
    <name evidence="1" type="ORF">OUZ56_013562</name>
</gene>
<evidence type="ECO:0000313" key="2">
    <source>
        <dbReference type="Proteomes" id="UP001234178"/>
    </source>
</evidence>
<proteinExistence type="predicted"/>
<accession>A0ABQ9Z686</accession>
<reference evidence="1 2" key="1">
    <citation type="journal article" date="2023" name="Nucleic Acids Res.">
        <title>The hologenome of Daphnia magna reveals possible DNA methylation and microbiome-mediated evolution of the host genome.</title>
        <authorList>
            <person name="Chaturvedi A."/>
            <person name="Li X."/>
            <person name="Dhandapani V."/>
            <person name="Marshall H."/>
            <person name="Kissane S."/>
            <person name="Cuenca-Cambronero M."/>
            <person name="Asole G."/>
            <person name="Calvet F."/>
            <person name="Ruiz-Romero M."/>
            <person name="Marangio P."/>
            <person name="Guigo R."/>
            <person name="Rago D."/>
            <person name="Mirbahai L."/>
            <person name="Eastwood N."/>
            <person name="Colbourne J.K."/>
            <person name="Zhou J."/>
            <person name="Mallon E."/>
            <person name="Orsini L."/>
        </authorList>
    </citation>
    <scope>NUCLEOTIDE SEQUENCE [LARGE SCALE GENOMIC DNA]</scope>
    <source>
        <strain evidence="1">LRV0_1</strain>
    </source>
</reference>
<evidence type="ECO:0008006" key="3">
    <source>
        <dbReference type="Google" id="ProtNLM"/>
    </source>
</evidence>
<evidence type="ECO:0000313" key="1">
    <source>
        <dbReference type="EMBL" id="KAK4008422.1"/>
    </source>
</evidence>
<comment type="caution">
    <text evidence="1">The sequence shown here is derived from an EMBL/GenBank/DDBJ whole genome shotgun (WGS) entry which is preliminary data.</text>
</comment>
<dbReference type="Proteomes" id="UP001234178">
    <property type="component" value="Unassembled WGS sequence"/>
</dbReference>